<comment type="caution">
    <text evidence="1">The sequence shown here is derived from an EMBL/GenBank/DDBJ whole genome shotgun (WGS) entry which is preliminary data.</text>
</comment>
<evidence type="ECO:0000313" key="2">
    <source>
        <dbReference type="Proteomes" id="UP000612282"/>
    </source>
</evidence>
<dbReference type="Gene3D" id="3.40.50.150">
    <property type="entry name" value="Vaccinia Virus protein VP39"/>
    <property type="match status" value="1"/>
</dbReference>
<keyword evidence="2" id="KW-1185">Reference proteome</keyword>
<gene>
    <name evidence="1" type="ORF">Aco03nite_028760</name>
</gene>
<dbReference type="SUPFAM" id="SSF53335">
    <property type="entry name" value="S-adenosyl-L-methionine-dependent methyltransferases"/>
    <property type="match status" value="1"/>
</dbReference>
<sequence>MTALLLGGEMPHWSDSSPVGGDVLREVLRTVGGDTLVVGPHDPELVAAIGSRQVTVLLRGALDAEAYEGLPGVQVCCGSLEKLASVPAYDTVVALDGLDRTASTEGADLSWSEGLDRLLRVLRPGGRLLLGHANPLGLHRLYGTAAAAGDADWVVTAGDTTRPAGLFELCERLHASGLTVSRDYAAYPDPVRPTTLLSRTALADPERHGVLTSALRRAGLPAGPLLADPRPLAAELLRHGLATALAPSWLVVAAFPSHQAPPLPAILPAGPEPAGRCLHDELLTAARRGDRPAMRAMLTAWQSGDAAGVPADAIVVDAAGRLHPLTGPAKDPVLHRLADALRDEGQGDETAELLAAMAGTEVAPLPVAVPETLREGSAAHDRLAARVTDLQSQLLWYESRTATLQADLARANRIIAVLKATPGGRAAKAVLDGARTGKRLARAAVRRIKAK</sequence>
<reference evidence="1 2" key="1">
    <citation type="submission" date="2021-01" db="EMBL/GenBank/DDBJ databases">
        <title>Whole genome shotgun sequence of Actinoplanes couchii NBRC 106145.</title>
        <authorList>
            <person name="Komaki H."/>
            <person name="Tamura T."/>
        </authorList>
    </citation>
    <scope>NUCLEOTIDE SEQUENCE [LARGE SCALE GENOMIC DNA]</scope>
    <source>
        <strain evidence="1 2">NBRC 106145</strain>
    </source>
</reference>
<organism evidence="1 2">
    <name type="scientific">Actinoplanes couchii</name>
    <dbReference type="NCBI Taxonomy" id="403638"/>
    <lineage>
        <taxon>Bacteria</taxon>
        <taxon>Bacillati</taxon>
        <taxon>Actinomycetota</taxon>
        <taxon>Actinomycetes</taxon>
        <taxon>Micromonosporales</taxon>
        <taxon>Micromonosporaceae</taxon>
        <taxon>Actinoplanes</taxon>
    </lineage>
</organism>
<dbReference type="Proteomes" id="UP000612282">
    <property type="component" value="Unassembled WGS sequence"/>
</dbReference>
<proteinExistence type="predicted"/>
<name>A0ABQ3X7J0_9ACTN</name>
<dbReference type="CDD" id="cd02440">
    <property type="entry name" value="AdoMet_MTases"/>
    <property type="match status" value="1"/>
</dbReference>
<dbReference type="RefSeq" id="WP_203795573.1">
    <property type="nucleotide sequence ID" value="NZ_BAAAQE010000035.1"/>
</dbReference>
<protein>
    <submittedName>
        <fullName evidence="1">Uncharacterized protein</fullName>
    </submittedName>
</protein>
<dbReference type="InterPro" id="IPR029063">
    <property type="entry name" value="SAM-dependent_MTases_sf"/>
</dbReference>
<dbReference type="EMBL" id="BOMG01000041">
    <property type="protein sequence ID" value="GID54472.1"/>
    <property type="molecule type" value="Genomic_DNA"/>
</dbReference>
<accession>A0ABQ3X7J0</accession>
<evidence type="ECO:0000313" key="1">
    <source>
        <dbReference type="EMBL" id="GID54472.1"/>
    </source>
</evidence>